<dbReference type="EMBL" id="AZIL01001543">
    <property type="protein sequence ID" value="EWM23696.1"/>
    <property type="molecule type" value="Genomic_DNA"/>
</dbReference>
<dbReference type="Proteomes" id="UP000019335">
    <property type="component" value="Chromosome 16"/>
</dbReference>
<keyword evidence="6" id="KW-0282">Flagellum</keyword>
<evidence type="ECO:0000256" key="2">
    <source>
        <dbReference type="ARBA" id="ARBA00004611"/>
    </source>
</evidence>
<evidence type="ECO:0000313" key="12">
    <source>
        <dbReference type="EMBL" id="EWM23696.1"/>
    </source>
</evidence>
<name>W7TT14_9STRA</name>
<evidence type="ECO:0000256" key="9">
    <source>
        <dbReference type="ARBA" id="ARBA00023273"/>
    </source>
</evidence>
<dbReference type="PROSITE" id="PS50096">
    <property type="entry name" value="IQ"/>
    <property type="match status" value="1"/>
</dbReference>
<feature type="region of interest" description="Disordered" evidence="11">
    <location>
        <begin position="431"/>
        <end position="466"/>
    </location>
</feature>
<sequence>MIVIANKTEAQRILSLLEDALNSLNLLAGIPLRLSQDPNLHFSPDVSNILSEQQDMEENVMKSFLMPPFPYSPALPIPESSPLFPPPETELSAYQSQSSNLFPSRCSPHSSGNSSRDTMLKNHLSITRHLVRTMRRFHPKIDACASPTFSLFIGALCDLRNILTQRFSTTLQDDLRRVNTLGKLTDKEKHTFDSLALLQHVSTTKEREQSEEITTLEGLREKLETELAVQEAQSKEERDNIAQELKNSLDLAHTRHAAKITELRKCLEDLVPILAQEAKKYEFTEQLMKEKQTLLEEKLADVMQNYEADVKQKQDDLRWLRATAREEKNELHALREHFAVVERQQAELNNMERERQERALEAEARMRHAVECAIRIQSVFRKHKAVMGYQALKKSGKLAGGDKKAKKKKPGVKAGTKGFVKKANISKAAVSNVSKNESATPVRTLRKAAHGSKKEGAGRKIIKKTK</sequence>
<keyword evidence="13" id="KW-1185">Reference proteome</keyword>
<dbReference type="PANTHER" id="PTHR31598">
    <property type="entry name" value="IQ DOMAIN-CONTAINING PROTEIN D"/>
    <property type="match status" value="1"/>
</dbReference>
<keyword evidence="8" id="KW-0206">Cytoskeleton</keyword>
<evidence type="ECO:0000256" key="8">
    <source>
        <dbReference type="ARBA" id="ARBA00023212"/>
    </source>
</evidence>
<evidence type="ECO:0000313" key="13">
    <source>
        <dbReference type="Proteomes" id="UP000019335"/>
    </source>
</evidence>
<feature type="coiled-coil region" evidence="10">
    <location>
        <begin position="296"/>
        <end position="363"/>
    </location>
</feature>
<keyword evidence="5" id="KW-0963">Cytoplasm</keyword>
<evidence type="ECO:0000256" key="6">
    <source>
        <dbReference type="ARBA" id="ARBA00022846"/>
    </source>
</evidence>
<feature type="coiled-coil region" evidence="10">
    <location>
        <begin position="206"/>
        <end position="240"/>
    </location>
</feature>
<dbReference type="PANTHER" id="PTHR31598:SF1">
    <property type="entry name" value="DYNEIN REGULATORY COMPLEX PROTEIN 10"/>
    <property type="match status" value="1"/>
</dbReference>
<evidence type="ECO:0000256" key="1">
    <source>
        <dbReference type="ARBA" id="ARBA00003029"/>
    </source>
</evidence>
<comment type="caution">
    <text evidence="12">The sequence shown here is derived from an EMBL/GenBank/DDBJ whole genome shotgun (WGS) entry which is preliminary data.</text>
</comment>
<evidence type="ECO:0000256" key="4">
    <source>
        <dbReference type="ARBA" id="ARBA00021752"/>
    </source>
</evidence>
<evidence type="ECO:0000256" key="3">
    <source>
        <dbReference type="ARBA" id="ARBA00009071"/>
    </source>
</evidence>
<evidence type="ECO:0000256" key="11">
    <source>
        <dbReference type="SAM" id="MobiDB-lite"/>
    </source>
</evidence>
<evidence type="ECO:0000256" key="7">
    <source>
        <dbReference type="ARBA" id="ARBA00023069"/>
    </source>
</evidence>
<dbReference type="AlphaFoldDB" id="W7TT14"/>
<dbReference type="InterPro" id="IPR042815">
    <property type="entry name" value="DRC10"/>
</dbReference>
<protein>
    <recommendedName>
        <fullName evidence="4">Dynein regulatory complex protein 10</fullName>
    </recommendedName>
</protein>
<comment type="subcellular location">
    <subcellularLocation>
        <location evidence="2">Cytoplasm</location>
        <location evidence="2">Cytoskeleton</location>
        <location evidence="2">Flagellum axoneme</location>
    </subcellularLocation>
</comment>
<comment type="function">
    <text evidence="1">Component of the nexin-dynein regulatory complex (N-DRC), a key regulator of ciliary/flagellar motility which maintains the alignment and integrity of the distal axoneme and regulates microtubule sliding in motile axonemes.</text>
</comment>
<evidence type="ECO:0000256" key="10">
    <source>
        <dbReference type="SAM" id="Coils"/>
    </source>
</evidence>
<keyword evidence="10" id="KW-0175">Coiled coil</keyword>
<proteinExistence type="inferred from homology"/>
<reference evidence="12 13" key="1">
    <citation type="journal article" date="2014" name="Mol. Plant">
        <title>Chromosome Scale Genome Assembly and Transcriptome Profiling of Nannochloropsis gaditana in Nitrogen Depletion.</title>
        <authorList>
            <person name="Corteggiani Carpinelli E."/>
            <person name="Telatin A."/>
            <person name="Vitulo N."/>
            <person name="Forcato C."/>
            <person name="D'Angelo M."/>
            <person name="Schiavon R."/>
            <person name="Vezzi A."/>
            <person name="Giacometti G.M."/>
            <person name="Morosinotto T."/>
            <person name="Valle G."/>
        </authorList>
    </citation>
    <scope>NUCLEOTIDE SEQUENCE [LARGE SCALE GENOMIC DNA]</scope>
    <source>
        <strain evidence="12 13">B-31</strain>
    </source>
</reference>
<evidence type="ECO:0000256" key="5">
    <source>
        <dbReference type="ARBA" id="ARBA00022490"/>
    </source>
</evidence>
<keyword evidence="7" id="KW-0969">Cilium</keyword>
<accession>W7TT14</accession>
<comment type="similarity">
    <text evidence="3">Belongs to the DRC10 family.</text>
</comment>
<organism evidence="12 13">
    <name type="scientific">Nannochloropsis gaditana</name>
    <dbReference type="NCBI Taxonomy" id="72520"/>
    <lineage>
        <taxon>Eukaryota</taxon>
        <taxon>Sar</taxon>
        <taxon>Stramenopiles</taxon>
        <taxon>Ochrophyta</taxon>
        <taxon>Eustigmatophyceae</taxon>
        <taxon>Eustigmatales</taxon>
        <taxon>Monodopsidaceae</taxon>
        <taxon>Nannochloropsis</taxon>
    </lineage>
</organism>
<feature type="compositionally biased region" description="Polar residues" evidence="11">
    <location>
        <begin position="431"/>
        <end position="441"/>
    </location>
</feature>
<gene>
    <name evidence="12" type="ORF">Naga_100030g49</name>
</gene>
<keyword evidence="9" id="KW-0966">Cell projection</keyword>